<keyword evidence="10" id="KW-1185">Reference proteome</keyword>
<dbReference type="GO" id="GO:0005385">
    <property type="term" value="F:zinc ion transmembrane transporter activity"/>
    <property type="evidence" value="ECO:0007669"/>
    <property type="project" value="TreeGrafter"/>
</dbReference>
<protein>
    <submittedName>
        <fullName evidence="9">Zinc transporter, ZIP family</fullName>
    </submittedName>
</protein>
<dbReference type="STRING" id="571438.SAMN05192586_10145"/>
<evidence type="ECO:0000256" key="5">
    <source>
        <dbReference type="ARBA" id="ARBA00022833"/>
    </source>
</evidence>
<evidence type="ECO:0000256" key="3">
    <source>
        <dbReference type="ARBA" id="ARBA00022475"/>
    </source>
</evidence>
<keyword evidence="6 8" id="KW-1133">Transmembrane helix</keyword>
<evidence type="ECO:0000256" key="2">
    <source>
        <dbReference type="ARBA" id="ARBA00006939"/>
    </source>
</evidence>
<keyword evidence="4 8" id="KW-0812">Transmembrane</keyword>
<comment type="subcellular location">
    <subcellularLocation>
        <location evidence="1">Cell membrane</location>
        <topology evidence="1">Multi-pass membrane protein</topology>
    </subcellularLocation>
</comment>
<evidence type="ECO:0000256" key="6">
    <source>
        <dbReference type="ARBA" id="ARBA00022989"/>
    </source>
</evidence>
<organism evidence="9 10">
    <name type="scientific">Desulfovibrio legallii</name>
    <dbReference type="NCBI Taxonomy" id="571438"/>
    <lineage>
        <taxon>Bacteria</taxon>
        <taxon>Pseudomonadati</taxon>
        <taxon>Thermodesulfobacteriota</taxon>
        <taxon>Desulfovibrionia</taxon>
        <taxon>Desulfovibrionales</taxon>
        <taxon>Desulfovibrionaceae</taxon>
        <taxon>Desulfovibrio</taxon>
    </lineage>
</organism>
<keyword evidence="3" id="KW-1003">Cell membrane</keyword>
<dbReference type="OrthoDB" id="9787346at2"/>
<dbReference type="EMBL" id="FNBX01000001">
    <property type="protein sequence ID" value="SDF04325.1"/>
    <property type="molecule type" value="Genomic_DNA"/>
</dbReference>
<feature type="transmembrane region" description="Helical" evidence="8">
    <location>
        <begin position="78"/>
        <end position="101"/>
    </location>
</feature>
<accession>A0A1G7HVD4</accession>
<evidence type="ECO:0000256" key="4">
    <source>
        <dbReference type="ARBA" id="ARBA00022692"/>
    </source>
</evidence>
<reference evidence="10" key="1">
    <citation type="submission" date="2016-10" db="EMBL/GenBank/DDBJ databases">
        <authorList>
            <person name="Varghese N."/>
            <person name="Submissions S."/>
        </authorList>
    </citation>
    <scope>NUCLEOTIDE SEQUENCE [LARGE SCALE GENOMIC DNA]</scope>
    <source>
        <strain evidence="10">KHC7</strain>
    </source>
</reference>
<dbReference type="Pfam" id="PF02535">
    <property type="entry name" value="Zip"/>
    <property type="match status" value="1"/>
</dbReference>
<feature type="transmembrane region" description="Helical" evidence="8">
    <location>
        <begin position="47"/>
        <end position="66"/>
    </location>
</feature>
<dbReference type="InterPro" id="IPR003689">
    <property type="entry name" value="ZIP"/>
</dbReference>
<name>A0A1G7HVD4_9BACT</name>
<evidence type="ECO:0000313" key="9">
    <source>
        <dbReference type="EMBL" id="SDF04325.1"/>
    </source>
</evidence>
<dbReference type="PANTHER" id="PTHR11040">
    <property type="entry name" value="ZINC/IRON TRANSPORTER"/>
    <property type="match status" value="1"/>
</dbReference>
<dbReference type="GO" id="GO:0005886">
    <property type="term" value="C:plasma membrane"/>
    <property type="evidence" value="ECO:0007669"/>
    <property type="project" value="UniProtKB-SubCell"/>
</dbReference>
<feature type="transmembrane region" description="Helical" evidence="8">
    <location>
        <begin position="12"/>
        <end position="35"/>
    </location>
</feature>
<feature type="transmembrane region" description="Helical" evidence="8">
    <location>
        <begin position="253"/>
        <end position="275"/>
    </location>
</feature>
<feature type="transmembrane region" description="Helical" evidence="8">
    <location>
        <begin position="222"/>
        <end position="241"/>
    </location>
</feature>
<evidence type="ECO:0000313" key="10">
    <source>
        <dbReference type="Proteomes" id="UP000199355"/>
    </source>
</evidence>
<comment type="similarity">
    <text evidence="2">Belongs to the ZIP transporter (TC 2.A.5) family.</text>
</comment>
<dbReference type="Proteomes" id="UP000199355">
    <property type="component" value="Unassembled WGS sequence"/>
</dbReference>
<dbReference type="AlphaFoldDB" id="A0A1G7HVD4"/>
<gene>
    <name evidence="9" type="ORF">SAMN05192586_10145</name>
</gene>
<evidence type="ECO:0000256" key="7">
    <source>
        <dbReference type="ARBA" id="ARBA00023136"/>
    </source>
</evidence>
<sequence length="276" mass="27837">MELSPAPLLQHPVVQALMAGLLSWLSVSLGAALIFTRREFSRRAMDCLLGAAGGMMLGAAFFGLLNPALELTAHLGRLAFAPVVAGLTLGAFFLWLLDHALPHIHILQDTPEGISTSWRRSVLLVAAMALHHIPEGLAIGVGYGAAAAESVLQSGAESLGLSTALVLTLSIMLQNVPEGLVVATALRAEGYSARKSCLYGVASGVTAPLGAVPGALAAGIAAGLLPVALGFAAGAMVYVVAEEVIPEASASGNGNAATVSCIAGLGLVMTLSSLVG</sequence>
<evidence type="ECO:0000256" key="1">
    <source>
        <dbReference type="ARBA" id="ARBA00004651"/>
    </source>
</evidence>
<evidence type="ECO:0000256" key="8">
    <source>
        <dbReference type="SAM" id="Phobius"/>
    </source>
</evidence>
<dbReference type="RefSeq" id="WP_092152327.1">
    <property type="nucleotide sequence ID" value="NZ_FNBX01000001.1"/>
</dbReference>
<dbReference type="PANTHER" id="PTHR11040:SF211">
    <property type="entry name" value="ZINC TRANSPORTER ZIP11"/>
    <property type="match status" value="1"/>
</dbReference>
<keyword evidence="7 8" id="KW-0472">Membrane</keyword>
<keyword evidence="5" id="KW-0862">Zinc</keyword>
<proteinExistence type="inferred from homology"/>